<name>D6PB27_9ARCH</name>
<evidence type="ECO:0000313" key="2">
    <source>
        <dbReference type="EMBL" id="ADD92943.1"/>
    </source>
</evidence>
<organism evidence="2">
    <name type="scientific">uncultured archaeon MedDCM-OCT-S04-C14</name>
    <dbReference type="NCBI Taxonomy" id="743084"/>
    <lineage>
        <taxon>Archaea</taxon>
        <taxon>environmental samples</taxon>
    </lineage>
</organism>
<sequence>MEEREAPPPSEQKDLQENQPVLDPSVYSVGPNASIPEESFDESDDVRSWDGGSTDFTFDESDETPVAKLTLPDVDVIAIDED</sequence>
<reference evidence="2" key="1">
    <citation type="journal article" date="2010" name="ISME J.">
        <title>Metagenome of the Mediterranean deep chlorophyll maximum studied by direct and fosmid library 454 pyrosequencing.</title>
        <authorList>
            <person name="Ghai R."/>
            <person name="Martin-Cuadrado A.B."/>
            <person name="Molto A.G."/>
            <person name="Heredia I.G."/>
            <person name="Cabrera R."/>
            <person name="Martin J."/>
            <person name="Verdu M."/>
            <person name="Deschamps P."/>
            <person name="Moreira D."/>
            <person name="Lopez-Garcia P."/>
            <person name="Mira A."/>
            <person name="Rodriguez-Valera F."/>
        </authorList>
    </citation>
    <scope>NUCLEOTIDE SEQUENCE</scope>
</reference>
<dbReference type="EMBL" id="GU942958">
    <property type="protein sequence ID" value="ADD92943.1"/>
    <property type="molecule type" value="Genomic_DNA"/>
</dbReference>
<proteinExistence type="predicted"/>
<protein>
    <submittedName>
        <fullName evidence="2">Uncharacterized protein</fullName>
    </submittedName>
</protein>
<feature type="region of interest" description="Disordered" evidence="1">
    <location>
        <begin position="1"/>
        <end position="61"/>
    </location>
</feature>
<dbReference type="AlphaFoldDB" id="D6PB27"/>
<feature type="compositionally biased region" description="Basic and acidic residues" evidence="1">
    <location>
        <begin position="1"/>
        <end position="16"/>
    </location>
</feature>
<evidence type="ECO:0000256" key="1">
    <source>
        <dbReference type="SAM" id="MobiDB-lite"/>
    </source>
</evidence>
<accession>D6PB27</accession>